<evidence type="ECO:0000259" key="10">
    <source>
        <dbReference type="Pfam" id="PF04290"/>
    </source>
</evidence>
<dbReference type="Proteomes" id="UP000030661">
    <property type="component" value="Unassembled WGS sequence"/>
</dbReference>
<protein>
    <recommendedName>
        <fullName evidence="10">Tripartite ATP-independent periplasmic transporters DctQ component domain-containing protein</fullName>
    </recommendedName>
</protein>
<evidence type="ECO:0000256" key="7">
    <source>
        <dbReference type="ARBA" id="ARBA00023136"/>
    </source>
</evidence>
<comment type="subcellular location">
    <subcellularLocation>
        <location evidence="1">Cell inner membrane</location>
        <topology evidence="1">Multi-pass membrane protein</topology>
    </subcellularLocation>
</comment>
<organism evidence="11">
    <name type="scientific">Vecturithrix granuli</name>
    <dbReference type="NCBI Taxonomy" id="1499967"/>
    <lineage>
        <taxon>Bacteria</taxon>
        <taxon>Candidatus Moduliflexota</taxon>
        <taxon>Candidatus Vecturitrichia</taxon>
        <taxon>Candidatus Vecturitrichales</taxon>
        <taxon>Candidatus Vecturitrichaceae</taxon>
        <taxon>Candidatus Vecturithrix</taxon>
    </lineage>
</organism>
<dbReference type="STRING" id="1499967.U27_06905"/>
<evidence type="ECO:0000256" key="9">
    <source>
        <dbReference type="SAM" id="Phobius"/>
    </source>
</evidence>
<dbReference type="GO" id="GO:0015740">
    <property type="term" value="P:C4-dicarboxylate transport"/>
    <property type="evidence" value="ECO:0007669"/>
    <property type="project" value="TreeGrafter"/>
</dbReference>
<keyword evidence="2" id="KW-0813">Transport</keyword>
<dbReference type="GO" id="GO:0005886">
    <property type="term" value="C:plasma membrane"/>
    <property type="evidence" value="ECO:0007669"/>
    <property type="project" value="UniProtKB-SubCell"/>
</dbReference>
<keyword evidence="4" id="KW-0997">Cell inner membrane</keyword>
<dbReference type="AlphaFoldDB" id="A0A081C5R4"/>
<reference evidence="11" key="1">
    <citation type="journal article" date="2015" name="PeerJ">
        <title>First genomic representation of candidate bacterial phylum KSB3 points to enhanced environmental sensing as a trigger of wastewater bulking.</title>
        <authorList>
            <person name="Sekiguchi Y."/>
            <person name="Ohashi A."/>
            <person name="Parks D.H."/>
            <person name="Yamauchi T."/>
            <person name="Tyson G.W."/>
            <person name="Hugenholtz P."/>
        </authorList>
    </citation>
    <scope>NUCLEOTIDE SEQUENCE [LARGE SCALE GENOMIC DNA]</scope>
</reference>
<name>A0A081C5R4_VECG1</name>
<evidence type="ECO:0000256" key="2">
    <source>
        <dbReference type="ARBA" id="ARBA00022448"/>
    </source>
</evidence>
<evidence type="ECO:0000313" key="12">
    <source>
        <dbReference type="Proteomes" id="UP000030661"/>
    </source>
</evidence>
<evidence type="ECO:0000256" key="8">
    <source>
        <dbReference type="ARBA" id="ARBA00038436"/>
    </source>
</evidence>
<dbReference type="PANTHER" id="PTHR35011">
    <property type="entry name" value="2,3-DIKETO-L-GULONATE TRAP TRANSPORTER SMALL PERMEASE PROTEIN YIAM"/>
    <property type="match status" value="1"/>
</dbReference>
<evidence type="ECO:0000256" key="6">
    <source>
        <dbReference type="ARBA" id="ARBA00022989"/>
    </source>
</evidence>
<keyword evidence="3" id="KW-1003">Cell membrane</keyword>
<dbReference type="GO" id="GO:0022857">
    <property type="term" value="F:transmembrane transporter activity"/>
    <property type="evidence" value="ECO:0007669"/>
    <property type="project" value="TreeGrafter"/>
</dbReference>
<evidence type="ECO:0000256" key="4">
    <source>
        <dbReference type="ARBA" id="ARBA00022519"/>
    </source>
</evidence>
<dbReference type="HOGENOM" id="CLU_086356_3_1_0"/>
<feature type="domain" description="Tripartite ATP-independent periplasmic transporters DctQ component" evidence="10">
    <location>
        <begin position="21"/>
        <end position="151"/>
    </location>
</feature>
<dbReference type="InterPro" id="IPR055348">
    <property type="entry name" value="DctQ"/>
</dbReference>
<feature type="transmembrane region" description="Helical" evidence="9">
    <location>
        <begin position="12"/>
        <end position="35"/>
    </location>
</feature>
<keyword evidence="12" id="KW-1185">Reference proteome</keyword>
<dbReference type="Pfam" id="PF04290">
    <property type="entry name" value="DctQ"/>
    <property type="match status" value="1"/>
</dbReference>
<keyword evidence="7 9" id="KW-0472">Membrane</keyword>
<dbReference type="EMBL" id="DF820471">
    <property type="protein sequence ID" value="GAK59919.1"/>
    <property type="molecule type" value="Genomic_DNA"/>
</dbReference>
<sequence>MLKKVYDTFEEGVSVALFLLIFLLMTTQIITRYIFNFSFSWNIELSRYTFVWLTFVGAAFVRREDSHIKIEILFNCVNKLLPPAGQKVFWLFKQMLSFAYLLALIWLGYVLASKSIRFKSQAMQISQFYLYISVTVGACMYLYREIQGCVRSYCEYFGKGGK</sequence>
<keyword evidence="6 9" id="KW-1133">Transmembrane helix</keyword>
<keyword evidence="5 9" id="KW-0812">Transmembrane</keyword>
<dbReference type="PANTHER" id="PTHR35011:SF2">
    <property type="entry name" value="2,3-DIKETO-L-GULONATE TRAP TRANSPORTER SMALL PERMEASE PROTEIN YIAM"/>
    <property type="match status" value="1"/>
</dbReference>
<gene>
    <name evidence="11" type="ORF">U27_06905</name>
</gene>
<feature type="transmembrane region" description="Helical" evidence="9">
    <location>
        <begin position="124"/>
        <end position="143"/>
    </location>
</feature>
<evidence type="ECO:0000256" key="1">
    <source>
        <dbReference type="ARBA" id="ARBA00004429"/>
    </source>
</evidence>
<feature type="transmembrane region" description="Helical" evidence="9">
    <location>
        <begin position="88"/>
        <end position="112"/>
    </location>
</feature>
<dbReference type="InterPro" id="IPR007387">
    <property type="entry name" value="TRAP_DctQ"/>
</dbReference>
<dbReference type="eggNOG" id="COG3090">
    <property type="taxonomic scope" value="Bacteria"/>
</dbReference>
<proteinExistence type="inferred from homology"/>
<evidence type="ECO:0000256" key="3">
    <source>
        <dbReference type="ARBA" id="ARBA00022475"/>
    </source>
</evidence>
<feature type="transmembrane region" description="Helical" evidence="9">
    <location>
        <begin position="41"/>
        <end position="61"/>
    </location>
</feature>
<evidence type="ECO:0000313" key="11">
    <source>
        <dbReference type="EMBL" id="GAK59919.1"/>
    </source>
</evidence>
<accession>A0A081C5R4</accession>
<comment type="similarity">
    <text evidence="8">Belongs to the TRAP transporter small permease family.</text>
</comment>
<evidence type="ECO:0000256" key="5">
    <source>
        <dbReference type="ARBA" id="ARBA00022692"/>
    </source>
</evidence>